<evidence type="ECO:0000256" key="6">
    <source>
        <dbReference type="ARBA" id="ARBA00023228"/>
    </source>
</evidence>
<dbReference type="PANTHER" id="PTHR23354">
    <property type="entry name" value="NUCLEOLAR PROTEIN 7/ESTROGEN RECEPTOR COACTIVATOR-RELATED"/>
    <property type="match status" value="1"/>
</dbReference>
<dbReference type="GO" id="GO:0006979">
    <property type="term" value="P:response to oxidative stress"/>
    <property type="evidence" value="ECO:0007669"/>
    <property type="project" value="TreeGrafter"/>
</dbReference>
<protein>
    <recommendedName>
        <fullName evidence="7">MTOR-associated protein MEAK7</fullName>
    </recommendedName>
    <alternativeName>
        <fullName evidence="9">TBC/LysM-associated domain-containing protein 1</fullName>
    </alternativeName>
    <alternativeName>
        <fullName evidence="8">TLD domain-containing protein 1</fullName>
    </alternativeName>
</protein>
<evidence type="ECO:0000256" key="7">
    <source>
        <dbReference type="ARBA" id="ARBA00039594"/>
    </source>
</evidence>
<dbReference type="InterPro" id="IPR006571">
    <property type="entry name" value="TLDc_dom"/>
</dbReference>
<evidence type="ECO:0000256" key="5">
    <source>
        <dbReference type="ARBA" id="ARBA00023136"/>
    </source>
</evidence>
<reference evidence="14" key="2">
    <citation type="journal article" date="2018" name="Nat. Microbiol.">
        <title>Leveraging single-cell genomics to expand the fungal tree of life.</title>
        <authorList>
            <person name="Ahrendt S.R."/>
            <person name="Quandt C.A."/>
            <person name="Ciobanu D."/>
            <person name="Clum A."/>
            <person name="Salamov A."/>
            <person name="Andreopoulos B."/>
            <person name="Cheng J.F."/>
            <person name="Woyke T."/>
            <person name="Pelin A."/>
            <person name="Henrissat B."/>
            <person name="Reynolds N.K."/>
            <person name="Benny G.L."/>
            <person name="Smith M.E."/>
            <person name="James T.Y."/>
            <person name="Grigoriev I.V."/>
        </authorList>
    </citation>
    <scope>NUCLEOTIDE SEQUENCE [LARGE SCALE GENOMIC DNA]</scope>
    <source>
        <strain evidence="14">CSF55</strain>
    </source>
</reference>
<gene>
    <name evidence="11" type="ORF">O9G_003037</name>
    <name evidence="12" type="ORF">ROZALSC1DRAFT_26831</name>
</gene>
<keyword evidence="4" id="KW-0963">Cytoplasm</keyword>
<dbReference type="Pfam" id="PF07534">
    <property type="entry name" value="TLD"/>
    <property type="match status" value="1"/>
</dbReference>
<dbReference type="EMBL" id="KE560847">
    <property type="protein sequence ID" value="EPZ35383.1"/>
    <property type="molecule type" value="Genomic_DNA"/>
</dbReference>
<name>A0A075B3H2_ROZAC</name>
<evidence type="ECO:0000256" key="2">
    <source>
        <dbReference type="ARBA" id="ARBA00004371"/>
    </source>
</evidence>
<evidence type="ECO:0000313" key="13">
    <source>
        <dbReference type="Proteomes" id="UP000030755"/>
    </source>
</evidence>
<reference evidence="11 13" key="1">
    <citation type="journal article" date="2013" name="Curr. Biol.">
        <title>Shared signatures of parasitism and phylogenomics unite Cryptomycota and microsporidia.</title>
        <authorList>
            <person name="James T.Y."/>
            <person name="Pelin A."/>
            <person name="Bonen L."/>
            <person name="Ahrendt S."/>
            <person name="Sain D."/>
            <person name="Corradi N."/>
            <person name="Stajich J.E."/>
        </authorList>
    </citation>
    <scope>NUCLEOTIDE SEQUENCE [LARGE SCALE GENOMIC DNA]</scope>
    <source>
        <strain evidence="11">CSF55</strain>
        <strain evidence="11">CSF55</strain>
    </source>
</reference>
<dbReference type="Proteomes" id="UP000281549">
    <property type="component" value="Unassembled WGS sequence"/>
</dbReference>
<keyword evidence="13" id="KW-1185">Reference proteome</keyword>
<proteinExistence type="predicted"/>
<dbReference type="HOGENOM" id="CLU_754693_0_0_1"/>
<comment type="subcellular location">
    <subcellularLocation>
        <location evidence="3">Cytoplasm</location>
    </subcellularLocation>
    <subcellularLocation>
        <location evidence="2">Lysosome</location>
    </subcellularLocation>
    <subcellularLocation>
        <location evidence="1">Membrane</location>
    </subcellularLocation>
</comment>
<evidence type="ECO:0000313" key="11">
    <source>
        <dbReference type="EMBL" id="EPZ35383.1"/>
    </source>
</evidence>
<evidence type="ECO:0000313" key="14">
    <source>
        <dbReference type="Proteomes" id="UP000281549"/>
    </source>
</evidence>
<dbReference type="AlphaFoldDB" id="A0A075B3H2"/>
<organism evidence="11 13">
    <name type="scientific">Rozella allomycis (strain CSF55)</name>
    <dbReference type="NCBI Taxonomy" id="988480"/>
    <lineage>
        <taxon>Eukaryota</taxon>
        <taxon>Fungi</taxon>
        <taxon>Fungi incertae sedis</taxon>
        <taxon>Cryptomycota</taxon>
        <taxon>Cryptomycota incertae sedis</taxon>
        <taxon>Rozella</taxon>
    </lineage>
</organism>
<evidence type="ECO:0000256" key="4">
    <source>
        <dbReference type="ARBA" id="ARBA00022490"/>
    </source>
</evidence>
<evidence type="ECO:0000256" key="3">
    <source>
        <dbReference type="ARBA" id="ARBA00004496"/>
    </source>
</evidence>
<dbReference type="OrthoDB" id="26679at2759"/>
<evidence type="ECO:0000256" key="9">
    <source>
        <dbReference type="ARBA" id="ARBA00042134"/>
    </source>
</evidence>
<evidence type="ECO:0000256" key="8">
    <source>
        <dbReference type="ARBA" id="ARBA00041780"/>
    </source>
</evidence>
<accession>A0A075B3H2</accession>
<dbReference type="GO" id="GO:0016020">
    <property type="term" value="C:membrane"/>
    <property type="evidence" value="ECO:0007669"/>
    <property type="project" value="UniProtKB-SubCell"/>
</dbReference>
<dbReference type="GO" id="GO:0005737">
    <property type="term" value="C:cytoplasm"/>
    <property type="evidence" value="ECO:0007669"/>
    <property type="project" value="UniProtKB-SubCell"/>
</dbReference>
<dbReference type="STRING" id="988480.A0A075B3H2"/>
<sequence length="367" mass="42025">MGNSTSSSNNEPDYTTITKTEAKILETIHINAFDRAHSQDPLKQDVFDELIEIGQGNVKNGVYFVLKNIEYTQRFLKNISVKRNSDEYNILIEIIGTAHLQESAKVTKLIKSHCEKKEFSLVIENACVAKIFHSSLFLFLDVPMSLVDEYLGIPELSRESTLMDKFSILGISTHLRPEYRNKWQRTFLSERDGKSWIQFVNSLRGSTIIVVKDSKGYIFGGFTCDIWKMNPNFYGSGDGFLFQLHPELKVFKPTGINNNFMYLNYNKQSLPNGIGFGGQFHYFGLWIESSFESGHSKANPKSTTYGNSRLSCEENFQIDVVEVWCTNDSAETESESPQQSAMVKHSEELNFLELANRPRYHDYEEND</sequence>
<dbReference type="SMART" id="SM00584">
    <property type="entry name" value="TLDc"/>
    <property type="match status" value="1"/>
</dbReference>
<dbReference type="EMBL" id="ML004929">
    <property type="protein sequence ID" value="RKP21778.1"/>
    <property type="molecule type" value="Genomic_DNA"/>
</dbReference>
<evidence type="ECO:0000313" key="12">
    <source>
        <dbReference type="EMBL" id="RKP21778.1"/>
    </source>
</evidence>
<dbReference type="GO" id="GO:0005634">
    <property type="term" value="C:nucleus"/>
    <property type="evidence" value="ECO:0007669"/>
    <property type="project" value="TreeGrafter"/>
</dbReference>
<dbReference type="Proteomes" id="UP000030755">
    <property type="component" value="Unassembled WGS sequence"/>
</dbReference>
<reference evidence="12" key="3">
    <citation type="submission" date="2018-08" db="EMBL/GenBank/DDBJ databases">
        <title>Leveraging single-cell genomics to expand the Fungal Tree of Life.</title>
        <authorList>
            <consortium name="DOE Joint Genome Institute"/>
            <person name="Ahrendt S.R."/>
            <person name="Quandt C.A."/>
            <person name="Ciobanu D."/>
            <person name="Clum A."/>
            <person name="Salamov A."/>
            <person name="Andreopoulos B."/>
            <person name="Cheng J.-F."/>
            <person name="Woyke T."/>
            <person name="Pelin A."/>
            <person name="Henrissat B."/>
            <person name="Reynolds N."/>
            <person name="Benny G.L."/>
            <person name="Smith M.E."/>
            <person name="James T.Y."/>
            <person name="Grigoriev I.V."/>
        </authorList>
    </citation>
    <scope>NUCLEOTIDE SEQUENCE</scope>
    <source>
        <strain evidence="12">CSF55</strain>
    </source>
</reference>
<keyword evidence="5" id="KW-0472">Membrane</keyword>
<evidence type="ECO:0000256" key="1">
    <source>
        <dbReference type="ARBA" id="ARBA00004370"/>
    </source>
</evidence>
<dbReference type="PANTHER" id="PTHR23354:SF131">
    <property type="entry name" value="MTOR-ASSOCIATED PROTEIN MEAK7"/>
    <property type="match status" value="1"/>
</dbReference>
<keyword evidence="6" id="KW-0458">Lysosome</keyword>
<evidence type="ECO:0000259" key="10">
    <source>
        <dbReference type="PROSITE" id="PS51886"/>
    </source>
</evidence>
<dbReference type="PROSITE" id="PS51886">
    <property type="entry name" value="TLDC"/>
    <property type="match status" value="1"/>
</dbReference>
<feature type="domain" description="TLDc" evidence="10">
    <location>
        <begin position="161"/>
        <end position="327"/>
    </location>
</feature>